<gene>
    <name evidence="1" type="ORF">TW72_16450</name>
</gene>
<dbReference type="Proteomes" id="UP000033664">
    <property type="component" value="Unassembled WGS sequence"/>
</dbReference>
<comment type="caution">
    <text evidence="1">The sequence shown here is derived from an EMBL/GenBank/DDBJ whole genome shotgun (WGS) entry which is preliminary data.</text>
</comment>
<keyword evidence="2" id="KW-1185">Reference proteome</keyword>
<dbReference type="RefSeq" id="WP_045980715.1">
    <property type="nucleotide sequence ID" value="NZ_JXXY01000014.1"/>
</dbReference>
<organism evidence="1 2">
    <name type="scientific">Pseudoalteromonas ruthenica</name>
    <dbReference type="NCBI Taxonomy" id="151081"/>
    <lineage>
        <taxon>Bacteria</taxon>
        <taxon>Pseudomonadati</taxon>
        <taxon>Pseudomonadota</taxon>
        <taxon>Gammaproteobacteria</taxon>
        <taxon>Alteromonadales</taxon>
        <taxon>Pseudoalteromonadaceae</taxon>
        <taxon>Pseudoalteromonas</taxon>
    </lineage>
</organism>
<dbReference type="GeneID" id="58230091"/>
<evidence type="ECO:0000313" key="1">
    <source>
        <dbReference type="EMBL" id="KJY96803.1"/>
    </source>
</evidence>
<accession>A0A0F4PP35</accession>
<reference evidence="1 2" key="1">
    <citation type="journal article" date="2015" name="BMC Genomics">
        <title>Genome mining reveals unlocked bioactive potential of marine Gram-negative bacteria.</title>
        <authorList>
            <person name="Machado H."/>
            <person name="Sonnenschein E.C."/>
            <person name="Melchiorsen J."/>
            <person name="Gram L."/>
        </authorList>
    </citation>
    <scope>NUCLEOTIDE SEQUENCE [LARGE SCALE GENOMIC DNA]</scope>
    <source>
        <strain evidence="1 2">S3137</strain>
    </source>
</reference>
<evidence type="ECO:0000313" key="2">
    <source>
        <dbReference type="Proteomes" id="UP000033664"/>
    </source>
</evidence>
<sequence>MNDLLKKNLPEFIDKYDELLEIVDYGADRFQRDLALKMVYVLLDARNFYREHKGDIKLELAINAFNSDEMLKNIRDEVSENTSITYDYRFSPVAMKTFAELGYLNLSTLIYIRDRLAHEVHKHRNANSMEAFVYNLQGNSLNCSILNDCIEIMEKRVNRANV</sequence>
<dbReference type="AlphaFoldDB" id="A0A0F4PP35"/>
<protein>
    <submittedName>
        <fullName evidence="1">Uncharacterized protein</fullName>
    </submittedName>
</protein>
<name>A0A0F4PP35_9GAMM</name>
<proteinExistence type="predicted"/>
<dbReference type="EMBL" id="JXXZ01000015">
    <property type="protein sequence ID" value="KJY96803.1"/>
    <property type="molecule type" value="Genomic_DNA"/>
</dbReference>
<dbReference type="PATRIC" id="fig|151081.9.peg.3366"/>